<gene>
    <name evidence="2" type="ORF">H8B06_06300</name>
</gene>
<evidence type="ECO:0000313" key="3">
    <source>
        <dbReference type="Proteomes" id="UP000602759"/>
    </source>
</evidence>
<keyword evidence="2" id="KW-0540">Nuclease</keyword>
<dbReference type="Pfam" id="PF03372">
    <property type="entry name" value="Exo_endo_phos"/>
    <property type="match status" value="1"/>
</dbReference>
<keyword evidence="2" id="KW-0378">Hydrolase</keyword>
<comment type="caution">
    <text evidence="2">The sequence shown here is derived from an EMBL/GenBank/DDBJ whole genome shotgun (WGS) entry which is preliminary data.</text>
</comment>
<proteinExistence type="predicted"/>
<keyword evidence="3" id="KW-1185">Reference proteome</keyword>
<feature type="domain" description="Endonuclease/exonuclease/phosphatase" evidence="1">
    <location>
        <begin position="58"/>
        <end position="307"/>
    </location>
</feature>
<accession>A0ABR7YM83</accession>
<organism evidence="2 3">
    <name type="scientific">Sphingobacterium micropteri</name>
    <dbReference type="NCBI Taxonomy" id="2763501"/>
    <lineage>
        <taxon>Bacteria</taxon>
        <taxon>Pseudomonadati</taxon>
        <taxon>Bacteroidota</taxon>
        <taxon>Sphingobacteriia</taxon>
        <taxon>Sphingobacteriales</taxon>
        <taxon>Sphingobacteriaceae</taxon>
        <taxon>Sphingobacterium</taxon>
    </lineage>
</organism>
<dbReference type="InterPro" id="IPR038772">
    <property type="entry name" value="Sph/SMPD2-like"/>
</dbReference>
<sequence>MISHRKKYWRKVLSVSFLPIVCGLYFTKTTHSNTNSISYIEEHTIALEERSEGELSLLTYNVAGLPDFLSAAVNSRASSMKEISKKINRFDIVNVQEDFHYHHELYGEDNRHRYRTEHKMAVPYGDGLNTLSKYPIQETRRIPWQHCNGSDCLAAKGFSFSRITIAKSVNVDVYNIHATARDDKYAATARQKNIEQLVDYINTHSASNAIIVMGDFNAHFAAAWDNLSWFTKQTGVQDVWVMLMKNGKCPLPYPTFVPSEKLTLTDSCESIDKIFFRNSTFIEFCPQRYKVEKQYFTDGNDIPLSDHYAISCILQWKKK</sequence>
<dbReference type="Proteomes" id="UP000602759">
    <property type="component" value="Unassembled WGS sequence"/>
</dbReference>
<dbReference type="PANTHER" id="PTHR16320:SF1">
    <property type="entry name" value="SPHINGOMYELINASE DDB_G0288017"/>
    <property type="match status" value="1"/>
</dbReference>
<dbReference type="PANTHER" id="PTHR16320">
    <property type="entry name" value="SPHINGOMYELINASE FAMILY MEMBER"/>
    <property type="match status" value="1"/>
</dbReference>
<dbReference type="SUPFAM" id="SSF56219">
    <property type="entry name" value="DNase I-like"/>
    <property type="match status" value="1"/>
</dbReference>
<dbReference type="Gene3D" id="3.60.10.10">
    <property type="entry name" value="Endonuclease/exonuclease/phosphatase"/>
    <property type="match status" value="1"/>
</dbReference>
<dbReference type="GO" id="GO:0004519">
    <property type="term" value="F:endonuclease activity"/>
    <property type="evidence" value="ECO:0007669"/>
    <property type="project" value="UniProtKB-KW"/>
</dbReference>
<dbReference type="RefSeq" id="WP_190993453.1">
    <property type="nucleotide sequence ID" value="NZ_JACOIK010000004.1"/>
</dbReference>
<dbReference type="InterPro" id="IPR036691">
    <property type="entry name" value="Endo/exonu/phosph_ase_sf"/>
</dbReference>
<name>A0ABR7YM83_9SPHI</name>
<keyword evidence="2" id="KW-0255">Endonuclease</keyword>
<evidence type="ECO:0000313" key="2">
    <source>
        <dbReference type="EMBL" id="MBD1432428.1"/>
    </source>
</evidence>
<dbReference type="InterPro" id="IPR005135">
    <property type="entry name" value="Endo/exonuclease/phosphatase"/>
</dbReference>
<evidence type="ECO:0000259" key="1">
    <source>
        <dbReference type="Pfam" id="PF03372"/>
    </source>
</evidence>
<dbReference type="EMBL" id="JACOIK010000004">
    <property type="protein sequence ID" value="MBD1432428.1"/>
    <property type="molecule type" value="Genomic_DNA"/>
</dbReference>
<protein>
    <submittedName>
        <fullName evidence="2">Endonuclease/exonuclease/phosphatase family protein</fullName>
    </submittedName>
</protein>
<reference evidence="2 3" key="1">
    <citation type="submission" date="2020-08" db="EMBL/GenBank/DDBJ databases">
        <title>Sphingobacterium sp. DN00404 isolated from aquaculture water.</title>
        <authorList>
            <person name="Zhang M."/>
        </authorList>
    </citation>
    <scope>NUCLEOTIDE SEQUENCE [LARGE SCALE GENOMIC DNA]</scope>
    <source>
        <strain evidence="2 3">DN00404</strain>
    </source>
</reference>